<dbReference type="Gene3D" id="3.40.50.620">
    <property type="entry name" value="HUPs"/>
    <property type="match status" value="1"/>
</dbReference>
<dbReference type="KEGG" id="mbw:MSBRW_1591"/>
<dbReference type="PATRIC" id="fig|1434109.4.peg.1996"/>
<evidence type="ECO:0000313" key="4">
    <source>
        <dbReference type="Proteomes" id="UP000033038"/>
    </source>
</evidence>
<evidence type="ECO:0000256" key="1">
    <source>
        <dbReference type="ARBA" id="ARBA00008791"/>
    </source>
</evidence>
<dbReference type="PANTHER" id="PTHR46268">
    <property type="entry name" value="STRESS RESPONSE PROTEIN NHAX"/>
    <property type="match status" value="1"/>
</dbReference>
<dbReference type="GeneID" id="24823071"/>
<dbReference type="Pfam" id="PF00582">
    <property type="entry name" value="Usp"/>
    <property type="match status" value="1"/>
</dbReference>
<dbReference type="HOGENOM" id="CLU_049301_11_1_2"/>
<dbReference type="AlphaFoldDB" id="A0A0E3QKY9"/>
<dbReference type="PANTHER" id="PTHR46268:SF6">
    <property type="entry name" value="UNIVERSAL STRESS PROTEIN UP12"/>
    <property type="match status" value="1"/>
</dbReference>
<evidence type="ECO:0000259" key="2">
    <source>
        <dbReference type="Pfam" id="PF00582"/>
    </source>
</evidence>
<accession>A0A0E3QKY9</accession>
<organism evidence="3 4">
    <name type="scientific">Methanosarcina barkeri str. Wiesmoor</name>
    <dbReference type="NCBI Taxonomy" id="1434109"/>
    <lineage>
        <taxon>Archaea</taxon>
        <taxon>Methanobacteriati</taxon>
        <taxon>Methanobacteriota</taxon>
        <taxon>Stenosarchaea group</taxon>
        <taxon>Methanomicrobia</taxon>
        <taxon>Methanosarcinales</taxon>
        <taxon>Methanosarcinaceae</taxon>
        <taxon>Methanosarcina</taxon>
    </lineage>
</organism>
<reference evidence="3 4" key="1">
    <citation type="submission" date="2014-07" db="EMBL/GenBank/DDBJ databases">
        <title>Methanogenic archaea and the global carbon cycle.</title>
        <authorList>
            <person name="Henriksen J.R."/>
            <person name="Luke J."/>
            <person name="Reinhart S."/>
            <person name="Benedict M.N."/>
            <person name="Youngblut N.D."/>
            <person name="Metcalf M.E."/>
            <person name="Whitaker R.J."/>
            <person name="Metcalf W.W."/>
        </authorList>
    </citation>
    <scope>NUCLEOTIDE SEQUENCE [LARGE SCALE GENOMIC DNA]</scope>
    <source>
        <strain evidence="3 4">Wiesmoor</strain>
    </source>
</reference>
<dbReference type="EMBL" id="CP009526">
    <property type="protein sequence ID" value="AKB50844.1"/>
    <property type="molecule type" value="Genomic_DNA"/>
</dbReference>
<dbReference type="InterPro" id="IPR014729">
    <property type="entry name" value="Rossmann-like_a/b/a_fold"/>
</dbReference>
<protein>
    <submittedName>
        <fullName evidence="3">Universal stress protein</fullName>
    </submittedName>
</protein>
<dbReference type="RefSeq" id="WP_011308073.1">
    <property type="nucleotide sequence ID" value="NZ_CP009526.1"/>
</dbReference>
<dbReference type="PIRSF" id="PIRSF006276">
    <property type="entry name" value="UspA"/>
    <property type="match status" value="1"/>
</dbReference>
<name>A0A0E3QKY9_METBA</name>
<proteinExistence type="inferred from homology"/>
<feature type="domain" description="UspA" evidence="2">
    <location>
        <begin position="6"/>
        <end position="145"/>
    </location>
</feature>
<dbReference type="InterPro" id="IPR006015">
    <property type="entry name" value="Universal_stress_UspA"/>
</dbReference>
<evidence type="ECO:0000313" key="3">
    <source>
        <dbReference type="EMBL" id="AKB50844.1"/>
    </source>
</evidence>
<dbReference type="SUPFAM" id="SSF52402">
    <property type="entry name" value="Adenine nucleotide alpha hydrolases-like"/>
    <property type="match status" value="1"/>
</dbReference>
<dbReference type="CDD" id="cd00293">
    <property type="entry name" value="USP-like"/>
    <property type="match status" value="1"/>
</dbReference>
<dbReference type="PRINTS" id="PR01438">
    <property type="entry name" value="UNVRSLSTRESS"/>
</dbReference>
<comment type="similarity">
    <text evidence="1">Belongs to the universal stress protein A family.</text>
</comment>
<dbReference type="Proteomes" id="UP000033038">
    <property type="component" value="Chromosome"/>
</dbReference>
<gene>
    <name evidence="3" type="ORF">MSBRW_1591</name>
</gene>
<dbReference type="InterPro" id="IPR006016">
    <property type="entry name" value="UspA"/>
</dbReference>
<sequence>MERDFYRNILIATDGSENTQRAISYGIEIAKISGAAVYALYVVNTSPIISEYWTIGKKNVYEIIRSEGEKAVFEVKKIGEASGVEVKEVVLDGYPSNAIIDFAENNNIDLIVMGTLGKTGLDKLLIGSVAEKVVRGSKVPVMVVRGEEQS</sequence>